<dbReference type="GO" id="GO:0045892">
    <property type="term" value="P:negative regulation of DNA-templated transcription"/>
    <property type="evidence" value="ECO:0007669"/>
    <property type="project" value="TreeGrafter"/>
</dbReference>
<dbReference type="AlphaFoldDB" id="A0A3A3FMB3"/>
<dbReference type="EMBL" id="QYUO01000003">
    <property type="protein sequence ID" value="RJF92672.1"/>
    <property type="molecule type" value="Genomic_DNA"/>
</dbReference>
<dbReference type="OrthoDB" id="9814134at2"/>
<dbReference type="RefSeq" id="WP_119772663.1">
    <property type="nucleotide sequence ID" value="NZ_QYUO01000003.1"/>
</dbReference>
<dbReference type="PANTHER" id="PTHR37941">
    <property type="entry name" value="FUMARASE E-RELATED"/>
    <property type="match status" value="1"/>
</dbReference>
<comment type="caution">
    <text evidence="1">The sequence shown here is derived from an EMBL/GenBank/DDBJ whole genome shotgun (WGS) entry which is preliminary data.</text>
</comment>
<name>A0A3A3FMB3_9BURK</name>
<reference evidence="2" key="1">
    <citation type="submission" date="2018-09" db="EMBL/GenBank/DDBJ databases">
        <authorList>
            <person name="Zhu H."/>
        </authorList>
    </citation>
    <scope>NUCLEOTIDE SEQUENCE [LARGE SCALE GENOMIC DNA]</scope>
    <source>
        <strain evidence="2">K1R23-30</strain>
    </source>
</reference>
<keyword evidence="2" id="KW-1185">Reference proteome</keyword>
<dbReference type="SUPFAM" id="SSF158668">
    <property type="entry name" value="MtlR-like"/>
    <property type="match status" value="1"/>
</dbReference>
<proteinExistence type="predicted"/>
<protein>
    <recommendedName>
        <fullName evidence="3">Mannitol repressor</fullName>
    </recommendedName>
</protein>
<dbReference type="InterPro" id="IPR038026">
    <property type="entry name" value="MtlR-like_sf"/>
</dbReference>
<evidence type="ECO:0000313" key="1">
    <source>
        <dbReference type="EMBL" id="RJF92672.1"/>
    </source>
</evidence>
<sequence>MNVKTPEYKRFEGMIAEVKTQSDRACALILAANLDNRLLELLKAFCIELGNDFSKSVFKGNGFMNSFSSKISLCFMLGLISSNEHHDLVLIRKIRNFFAHEEHGWNFQHQEIISRCHSLKMIQEMTKENPDLNADYTNPRNAFVLCAASLSLLLVDRAEKANEQKRIEPSPGRIL</sequence>
<organism evidence="1 2">
    <name type="scientific">Noviherbaspirillum saxi</name>
    <dbReference type="NCBI Taxonomy" id="2320863"/>
    <lineage>
        <taxon>Bacteria</taxon>
        <taxon>Pseudomonadati</taxon>
        <taxon>Pseudomonadota</taxon>
        <taxon>Betaproteobacteria</taxon>
        <taxon>Burkholderiales</taxon>
        <taxon>Oxalobacteraceae</taxon>
        <taxon>Noviherbaspirillum</taxon>
    </lineage>
</organism>
<dbReference type="Proteomes" id="UP000265955">
    <property type="component" value="Unassembled WGS sequence"/>
</dbReference>
<dbReference type="InterPro" id="IPR007761">
    <property type="entry name" value="MtlR-like"/>
</dbReference>
<dbReference type="PANTHER" id="PTHR37941:SF1">
    <property type="entry name" value="FUMARASE E-RELATED"/>
    <property type="match status" value="1"/>
</dbReference>
<evidence type="ECO:0008006" key="3">
    <source>
        <dbReference type="Google" id="ProtNLM"/>
    </source>
</evidence>
<evidence type="ECO:0000313" key="2">
    <source>
        <dbReference type="Proteomes" id="UP000265955"/>
    </source>
</evidence>
<accession>A0A3A3FMB3</accession>
<dbReference type="Gene3D" id="1.20.120.330">
    <property type="entry name" value="Nucleotidyltransferases domain 2"/>
    <property type="match status" value="1"/>
</dbReference>
<gene>
    <name evidence="1" type="ORF">D3871_29260</name>
</gene>
<dbReference type="Pfam" id="PF05068">
    <property type="entry name" value="MtlR"/>
    <property type="match status" value="1"/>
</dbReference>